<sequence length="56" mass="6403">MIHLDPQTAHYNNTNVLNSSEPTRAHNYDAGNMHKVITRWNIVGERNSGGQREFPL</sequence>
<name>A0AAV9BQC2_ACOGR</name>
<dbReference type="AlphaFoldDB" id="A0AAV9BQC2"/>
<reference evidence="2" key="2">
    <citation type="submission" date="2023-06" db="EMBL/GenBank/DDBJ databases">
        <authorList>
            <person name="Ma L."/>
            <person name="Liu K.-W."/>
            <person name="Li Z."/>
            <person name="Hsiao Y.-Y."/>
            <person name="Qi Y."/>
            <person name="Fu T."/>
            <person name="Tang G."/>
            <person name="Zhang D."/>
            <person name="Sun W.-H."/>
            <person name="Liu D.-K."/>
            <person name="Li Y."/>
            <person name="Chen G.-Z."/>
            <person name="Liu X.-D."/>
            <person name="Liao X.-Y."/>
            <person name="Jiang Y.-T."/>
            <person name="Yu X."/>
            <person name="Hao Y."/>
            <person name="Huang J."/>
            <person name="Zhao X.-W."/>
            <person name="Ke S."/>
            <person name="Chen Y.-Y."/>
            <person name="Wu W.-L."/>
            <person name="Hsu J.-L."/>
            <person name="Lin Y.-F."/>
            <person name="Huang M.-D."/>
            <person name="Li C.-Y."/>
            <person name="Huang L."/>
            <person name="Wang Z.-W."/>
            <person name="Zhao X."/>
            <person name="Zhong W.-Y."/>
            <person name="Peng D.-H."/>
            <person name="Ahmad S."/>
            <person name="Lan S."/>
            <person name="Zhang J.-S."/>
            <person name="Tsai W.-C."/>
            <person name="Van De Peer Y."/>
            <person name="Liu Z.-J."/>
        </authorList>
    </citation>
    <scope>NUCLEOTIDE SEQUENCE</scope>
    <source>
        <strain evidence="2">SCP</strain>
        <tissue evidence="2">Leaves</tissue>
    </source>
</reference>
<organism evidence="2 3">
    <name type="scientific">Acorus gramineus</name>
    <name type="common">Dwarf sweet flag</name>
    <dbReference type="NCBI Taxonomy" id="55184"/>
    <lineage>
        <taxon>Eukaryota</taxon>
        <taxon>Viridiplantae</taxon>
        <taxon>Streptophyta</taxon>
        <taxon>Embryophyta</taxon>
        <taxon>Tracheophyta</taxon>
        <taxon>Spermatophyta</taxon>
        <taxon>Magnoliopsida</taxon>
        <taxon>Liliopsida</taxon>
        <taxon>Acoraceae</taxon>
        <taxon>Acorus</taxon>
    </lineage>
</organism>
<comment type="caution">
    <text evidence="2">The sequence shown here is derived from an EMBL/GenBank/DDBJ whole genome shotgun (WGS) entry which is preliminary data.</text>
</comment>
<dbReference type="EMBL" id="JAUJYN010000002">
    <property type="protein sequence ID" value="KAK1278735.1"/>
    <property type="molecule type" value="Genomic_DNA"/>
</dbReference>
<protein>
    <submittedName>
        <fullName evidence="2">Uncharacterized protein</fullName>
    </submittedName>
</protein>
<keyword evidence="3" id="KW-1185">Reference proteome</keyword>
<evidence type="ECO:0000313" key="3">
    <source>
        <dbReference type="Proteomes" id="UP001179952"/>
    </source>
</evidence>
<proteinExistence type="predicted"/>
<feature type="region of interest" description="Disordered" evidence="1">
    <location>
        <begin position="1"/>
        <end position="30"/>
    </location>
</feature>
<reference evidence="2" key="1">
    <citation type="journal article" date="2023" name="Nat. Commun.">
        <title>Diploid and tetraploid genomes of Acorus and the evolution of monocots.</title>
        <authorList>
            <person name="Ma L."/>
            <person name="Liu K.W."/>
            <person name="Li Z."/>
            <person name="Hsiao Y.Y."/>
            <person name="Qi Y."/>
            <person name="Fu T."/>
            <person name="Tang G.D."/>
            <person name="Zhang D."/>
            <person name="Sun W.H."/>
            <person name="Liu D.K."/>
            <person name="Li Y."/>
            <person name="Chen G.Z."/>
            <person name="Liu X.D."/>
            <person name="Liao X.Y."/>
            <person name="Jiang Y.T."/>
            <person name="Yu X."/>
            <person name="Hao Y."/>
            <person name="Huang J."/>
            <person name="Zhao X.W."/>
            <person name="Ke S."/>
            <person name="Chen Y.Y."/>
            <person name="Wu W.L."/>
            <person name="Hsu J.L."/>
            <person name="Lin Y.F."/>
            <person name="Huang M.D."/>
            <person name="Li C.Y."/>
            <person name="Huang L."/>
            <person name="Wang Z.W."/>
            <person name="Zhao X."/>
            <person name="Zhong W.Y."/>
            <person name="Peng D.H."/>
            <person name="Ahmad S."/>
            <person name="Lan S."/>
            <person name="Zhang J.S."/>
            <person name="Tsai W.C."/>
            <person name="Van de Peer Y."/>
            <person name="Liu Z.J."/>
        </authorList>
    </citation>
    <scope>NUCLEOTIDE SEQUENCE</scope>
    <source>
        <strain evidence="2">SCP</strain>
    </source>
</reference>
<evidence type="ECO:0000256" key="1">
    <source>
        <dbReference type="SAM" id="MobiDB-lite"/>
    </source>
</evidence>
<evidence type="ECO:0000313" key="2">
    <source>
        <dbReference type="EMBL" id="KAK1278735.1"/>
    </source>
</evidence>
<gene>
    <name evidence="2" type="ORF">QJS04_geneDACA020401</name>
</gene>
<feature type="compositionally biased region" description="Polar residues" evidence="1">
    <location>
        <begin position="9"/>
        <end position="22"/>
    </location>
</feature>
<dbReference type="Proteomes" id="UP001179952">
    <property type="component" value="Unassembled WGS sequence"/>
</dbReference>
<accession>A0AAV9BQC2</accession>